<protein>
    <submittedName>
        <fullName evidence="3">Formylglycine-generating enzyme family protein</fullName>
    </submittedName>
</protein>
<dbReference type="RefSeq" id="WP_130021180.1">
    <property type="nucleotide sequence ID" value="NZ_SEWF01000015.1"/>
</dbReference>
<dbReference type="Proteomes" id="UP000293162">
    <property type="component" value="Unassembled WGS sequence"/>
</dbReference>
<evidence type="ECO:0000256" key="1">
    <source>
        <dbReference type="SAM" id="SignalP"/>
    </source>
</evidence>
<dbReference type="Gene3D" id="3.90.1580.10">
    <property type="entry name" value="paralog of FGE (formylglycine-generating enzyme)"/>
    <property type="match status" value="1"/>
</dbReference>
<dbReference type="PANTHER" id="PTHR23150">
    <property type="entry name" value="SULFATASE MODIFYING FACTOR 1, 2"/>
    <property type="match status" value="1"/>
</dbReference>
<dbReference type="EMBL" id="SEWF01000015">
    <property type="protein sequence ID" value="RYU95346.1"/>
    <property type="molecule type" value="Genomic_DNA"/>
</dbReference>
<sequence>MKKVSLFVIATLLFFTAFRSEDLKPYTEHIPGLAHGLDMVPIPAGEFTMGSPADEKNRKDDEGPQHKVKIDAFWMAKYEISWEMYETFFNKDLEVTDDKNTAEVKNRVDVVARPTQPYVEMSFGQGKESGFPVCNVTQFAARAFCKWLYAKTGHFYRLPTEAEWEYAARAGSTTTFHFGNDASQLKEYAWFYDNSDGAYKKSGQKKPNAWGLYDMYGNVAEWTSDLYVADFYGKPEAGNNPYVKPSNHYPHAIRGGHWDDDADKLRSAARRTSTPELKQRDPQIPKSDWWLTDAPFLGFRVVRPLKEPSKEEIEAYFSRPPKDIP</sequence>
<feature type="domain" description="Sulfatase-modifying factor enzyme-like" evidence="2">
    <location>
        <begin position="38"/>
        <end position="279"/>
    </location>
</feature>
<organism evidence="3 4">
    <name type="scientific">Emticicia agri</name>
    <dbReference type="NCBI Taxonomy" id="2492393"/>
    <lineage>
        <taxon>Bacteria</taxon>
        <taxon>Pseudomonadati</taxon>
        <taxon>Bacteroidota</taxon>
        <taxon>Cytophagia</taxon>
        <taxon>Cytophagales</taxon>
        <taxon>Leadbetterellaceae</taxon>
        <taxon>Emticicia</taxon>
    </lineage>
</organism>
<dbReference type="OrthoDB" id="1491336at2"/>
<keyword evidence="4" id="KW-1185">Reference proteome</keyword>
<comment type="caution">
    <text evidence="3">The sequence shown here is derived from an EMBL/GenBank/DDBJ whole genome shotgun (WGS) entry which is preliminary data.</text>
</comment>
<keyword evidence="1" id="KW-0732">Signal</keyword>
<feature type="chain" id="PRO_5020919164" evidence="1">
    <location>
        <begin position="20"/>
        <end position="325"/>
    </location>
</feature>
<dbReference type="InterPro" id="IPR005532">
    <property type="entry name" value="SUMF_dom"/>
</dbReference>
<dbReference type="AlphaFoldDB" id="A0A4Q5LZD8"/>
<accession>A0A4Q5LZD8</accession>
<gene>
    <name evidence="3" type="ORF">EWM59_11800</name>
</gene>
<evidence type="ECO:0000313" key="3">
    <source>
        <dbReference type="EMBL" id="RYU95346.1"/>
    </source>
</evidence>
<feature type="signal peptide" evidence="1">
    <location>
        <begin position="1"/>
        <end position="19"/>
    </location>
</feature>
<dbReference type="PANTHER" id="PTHR23150:SF19">
    <property type="entry name" value="FORMYLGLYCINE-GENERATING ENZYME"/>
    <property type="match status" value="1"/>
</dbReference>
<proteinExistence type="predicted"/>
<name>A0A4Q5LZD8_9BACT</name>
<dbReference type="InterPro" id="IPR042095">
    <property type="entry name" value="SUMF_sf"/>
</dbReference>
<dbReference type="Pfam" id="PF03781">
    <property type="entry name" value="FGE-sulfatase"/>
    <property type="match status" value="1"/>
</dbReference>
<evidence type="ECO:0000313" key="4">
    <source>
        <dbReference type="Proteomes" id="UP000293162"/>
    </source>
</evidence>
<evidence type="ECO:0000259" key="2">
    <source>
        <dbReference type="Pfam" id="PF03781"/>
    </source>
</evidence>
<dbReference type="GO" id="GO:0120147">
    <property type="term" value="F:formylglycine-generating oxidase activity"/>
    <property type="evidence" value="ECO:0007669"/>
    <property type="project" value="TreeGrafter"/>
</dbReference>
<reference evidence="3 4" key="1">
    <citation type="submission" date="2019-02" db="EMBL/GenBank/DDBJ databases">
        <title>Bacterial novel species Emticicia sp. 17J42-9 isolated from soil.</title>
        <authorList>
            <person name="Jung H.-Y."/>
        </authorList>
    </citation>
    <scope>NUCLEOTIDE SEQUENCE [LARGE SCALE GENOMIC DNA]</scope>
    <source>
        <strain evidence="3 4">17J42-9</strain>
    </source>
</reference>
<dbReference type="InterPro" id="IPR016187">
    <property type="entry name" value="CTDL_fold"/>
</dbReference>
<dbReference type="SUPFAM" id="SSF56436">
    <property type="entry name" value="C-type lectin-like"/>
    <property type="match status" value="1"/>
</dbReference>
<dbReference type="InterPro" id="IPR051043">
    <property type="entry name" value="Sulfatase_Mod_Factor_Kinase"/>
</dbReference>